<protein>
    <recommendedName>
        <fullName evidence="5">Glycosyl transferase</fullName>
    </recommendedName>
</protein>
<evidence type="ECO:0000256" key="1">
    <source>
        <dbReference type="ARBA" id="ARBA00022676"/>
    </source>
</evidence>
<evidence type="ECO:0000313" key="3">
    <source>
        <dbReference type="EMBL" id="KRO62750.1"/>
    </source>
</evidence>
<dbReference type="SUPFAM" id="SSF53756">
    <property type="entry name" value="UDP-Glycosyltransferase/glycogen phosphorylase"/>
    <property type="match status" value="1"/>
</dbReference>
<dbReference type="GO" id="GO:0008713">
    <property type="term" value="F:ADP-heptose-lipopolysaccharide heptosyltransferase activity"/>
    <property type="evidence" value="ECO:0007669"/>
    <property type="project" value="TreeGrafter"/>
</dbReference>
<organism evidence="3 4">
    <name type="scientific">Verrucomicrobia subdivision 6 bacterium BACL9 MAG-120507-bin52</name>
    <dbReference type="NCBI Taxonomy" id="1655590"/>
    <lineage>
        <taxon>Bacteria</taxon>
        <taxon>Pseudomonadati</taxon>
        <taxon>Verrucomicrobiota</taxon>
        <taxon>Verrucomicrobiia</taxon>
        <taxon>Verrucomicrobiales</taxon>
        <taxon>Verrucomicrobia subdivision 6</taxon>
    </lineage>
</organism>
<keyword evidence="2" id="KW-0808">Transferase</keyword>
<dbReference type="GO" id="GO:0009244">
    <property type="term" value="P:lipopolysaccharide core region biosynthetic process"/>
    <property type="evidence" value="ECO:0007669"/>
    <property type="project" value="TreeGrafter"/>
</dbReference>
<dbReference type="GO" id="GO:0005829">
    <property type="term" value="C:cytosol"/>
    <property type="evidence" value="ECO:0007669"/>
    <property type="project" value="TreeGrafter"/>
</dbReference>
<dbReference type="EMBL" id="LIBO01000038">
    <property type="protein sequence ID" value="KRO62750.1"/>
    <property type="molecule type" value="Genomic_DNA"/>
</dbReference>
<proteinExistence type="predicted"/>
<dbReference type="Gene3D" id="3.40.50.2000">
    <property type="entry name" value="Glycogen Phosphorylase B"/>
    <property type="match status" value="2"/>
</dbReference>
<evidence type="ECO:0008006" key="5">
    <source>
        <dbReference type="Google" id="ProtNLM"/>
    </source>
</evidence>
<dbReference type="CDD" id="cd03789">
    <property type="entry name" value="GT9_LPS_heptosyltransferase"/>
    <property type="match status" value="1"/>
</dbReference>
<dbReference type="InterPro" id="IPR051199">
    <property type="entry name" value="LPS_LOS_Heptosyltrfase"/>
</dbReference>
<reference evidence="3 4" key="1">
    <citation type="submission" date="2015-10" db="EMBL/GenBank/DDBJ databases">
        <title>Metagenome-Assembled Genomes uncover a global brackish microbiome.</title>
        <authorList>
            <person name="Hugerth L.W."/>
            <person name="Larsson J."/>
            <person name="Alneberg J."/>
            <person name="Lindh M.V."/>
            <person name="Legrand C."/>
            <person name="Pinhassi J."/>
            <person name="Andersson A.F."/>
        </authorList>
    </citation>
    <scope>NUCLEOTIDE SEQUENCE [LARGE SCALE GENOMIC DNA]</scope>
    <source>
        <strain evidence="3">BACL18 MAG-120507-bin52</strain>
    </source>
</reference>
<accession>A0A0R2RJG8</accession>
<gene>
    <name evidence="3" type="ORF">ABR82_06260</name>
</gene>
<name>A0A0R2RJG8_9BACT</name>
<dbReference type="PANTHER" id="PTHR30160">
    <property type="entry name" value="TETRAACYLDISACCHARIDE 4'-KINASE-RELATED"/>
    <property type="match status" value="1"/>
</dbReference>
<keyword evidence="1" id="KW-0328">Glycosyltransferase</keyword>
<dbReference type="InterPro" id="IPR002201">
    <property type="entry name" value="Glyco_trans_9"/>
</dbReference>
<dbReference type="Pfam" id="PF01075">
    <property type="entry name" value="Glyco_transf_9"/>
    <property type="match status" value="1"/>
</dbReference>
<evidence type="ECO:0000256" key="2">
    <source>
        <dbReference type="ARBA" id="ARBA00022679"/>
    </source>
</evidence>
<dbReference type="Proteomes" id="UP000051269">
    <property type="component" value="Unassembled WGS sequence"/>
</dbReference>
<sequence length="349" mass="39418">MAGTLSLLMKLPSNPRICLVLLSAVGDVTHALPIVNAIKRHRPQSHITWLLQEAGASLIQGHPAVDEILLFQRKAGLAGFVKMAMELADRPFDVVLDLQCYFKATLLTALCRAPVKIGLDPSRAREFNWLVNNHHLPKRPIQHVQEHFLEFLDYLEIPREPIEWNLGPWPPELEWQTHFFRHFPSPRVALVAGTSNPKKDWIPDSWVRLNDALHEQFGLHPVLVGANSPRETSLGKKMLQECRYPPKEALGCGLRRLVSILDGCDLVISPDTGPLHLAGALSKPVIGLYGYNSPARVGPWRQDSRLLVDAFHHAGEEPQMTFQHRLDRMSRITVEDVLAKVEIWKKDLV</sequence>
<dbReference type="AlphaFoldDB" id="A0A0R2RJG8"/>
<evidence type="ECO:0000313" key="4">
    <source>
        <dbReference type="Proteomes" id="UP000051269"/>
    </source>
</evidence>
<comment type="caution">
    <text evidence="3">The sequence shown here is derived from an EMBL/GenBank/DDBJ whole genome shotgun (WGS) entry which is preliminary data.</text>
</comment>
<dbReference type="PANTHER" id="PTHR30160:SF21">
    <property type="entry name" value="LIPOPOLYSACCHARIDE CORE HEPTOSYLTRANSFERASE OPSX"/>
    <property type="match status" value="1"/>
</dbReference>